<dbReference type="Proteomes" id="UP000479190">
    <property type="component" value="Unassembled WGS sequence"/>
</dbReference>
<gene>
    <name evidence="1" type="ORF">TBRA_LOCUS4597</name>
</gene>
<sequence length="94" mass="10405">MRGARLATTHSPCTVCTTSIYVVLLLHRSERTGTVGARESSREPSRLPSLLVLVVLLLLPRGAPESSQPAKPRRRREIGVVQHIHISVFSKLQE</sequence>
<proteinExistence type="predicted"/>
<reference evidence="1 2" key="1">
    <citation type="submission" date="2020-02" db="EMBL/GenBank/DDBJ databases">
        <authorList>
            <person name="Ferguson B K."/>
        </authorList>
    </citation>
    <scope>NUCLEOTIDE SEQUENCE [LARGE SCALE GENOMIC DNA]</scope>
</reference>
<organism evidence="1 2">
    <name type="scientific">Trichogramma brassicae</name>
    <dbReference type="NCBI Taxonomy" id="86971"/>
    <lineage>
        <taxon>Eukaryota</taxon>
        <taxon>Metazoa</taxon>
        <taxon>Ecdysozoa</taxon>
        <taxon>Arthropoda</taxon>
        <taxon>Hexapoda</taxon>
        <taxon>Insecta</taxon>
        <taxon>Pterygota</taxon>
        <taxon>Neoptera</taxon>
        <taxon>Endopterygota</taxon>
        <taxon>Hymenoptera</taxon>
        <taxon>Apocrita</taxon>
        <taxon>Proctotrupomorpha</taxon>
        <taxon>Chalcidoidea</taxon>
        <taxon>Trichogrammatidae</taxon>
        <taxon>Trichogramma</taxon>
    </lineage>
</organism>
<dbReference type="EMBL" id="CADCXV010000687">
    <property type="protein sequence ID" value="CAB0032669.1"/>
    <property type="molecule type" value="Genomic_DNA"/>
</dbReference>
<protein>
    <submittedName>
        <fullName evidence="1">Uncharacterized protein</fullName>
    </submittedName>
</protein>
<dbReference type="AlphaFoldDB" id="A0A6H5IAJ4"/>
<name>A0A6H5IAJ4_9HYME</name>
<evidence type="ECO:0000313" key="2">
    <source>
        <dbReference type="Proteomes" id="UP000479190"/>
    </source>
</evidence>
<keyword evidence="2" id="KW-1185">Reference proteome</keyword>
<accession>A0A6H5IAJ4</accession>
<evidence type="ECO:0000313" key="1">
    <source>
        <dbReference type="EMBL" id="CAB0032669.1"/>
    </source>
</evidence>